<keyword evidence="3" id="KW-1185">Reference proteome</keyword>
<evidence type="ECO:0000313" key="3">
    <source>
        <dbReference type="Proteomes" id="UP000003412"/>
    </source>
</evidence>
<keyword evidence="1" id="KW-1133">Transmembrane helix</keyword>
<accession>A0ABP2JYJ5</accession>
<evidence type="ECO:0000256" key="1">
    <source>
        <dbReference type="SAM" id="Phobius"/>
    </source>
</evidence>
<name>A0ABP2JYJ5_9LIST</name>
<feature type="transmembrane region" description="Helical" evidence="1">
    <location>
        <begin position="12"/>
        <end position="32"/>
    </location>
</feature>
<gene>
    <name evidence="2" type="ORF">NT05LM_1496</name>
</gene>
<dbReference type="Proteomes" id="UP000003412">
    <property type="component" value="Chromosome"/>
</dbReference>
<reference evidence="2 3" key="1">
    <citation type="journal article" date="2010" name="Microbiol. Resour. Announc.">
        <title>Comparative genomics of the bacterial genus Listeria: Genome evolution is characterized by limited gene acquisition and limited gene loss.</title>
        <authorList>
            <person name="den Bakker H.C."/>
            <person name="Cummings C.A."/>
            <person name="Ferreira V."/>
            <person name="Vatta P."/>
            <person name="Orsi R.H."/>
            <person name="Degoricija L."/>
            <person name="Barker M."/>
            <person name="Petrauskene O."/>
            <person name="Furtado M.R."/>
            <person name="Wiedmann M."/>
        </authorList>
    </citation>
    <scope>NUCLEOTIDE SEQUENCE [LARGE SCALE GENOMIC DNA]</scope>
    <source>
        <strain evidence="2 3">FSL S4-120</strain>
    </source>
</reference>
<keyword evidence="1" id="KW-0472">Membrane</keyword>
<keyword evidence="2" id="KW-0449">Lipoprotein</keyword>
<keyword evidence="1" id="KW-0812">Transmembrane</keyword>
<sequence length="38" mass="4385">MRVVIGAHFFYQLSLFYCNNALVSCYTLLILIGEDKKT</sequence>
<dbReference type="EMBL" id="ADXF01000580">
    <property type="protein sequence ID" value="EFR87934.1"/>
    <property type="molecule type" value="Genomic_DNA"/>
</dbReference>
<evidence type="ECO:0000313" key="2">
    <source>
        <dbReference type="EMBL" id="EFR87934.1"/>
    </source>
</evidence>
<organism evidence="2 3">
    <name type="scientific">Listeria marthii FSL S4-120</name>
    <dbReference type="NCBI Taxonomy" id="702457"/>
    <lineage>
        <taxon>Bacteria</taxon>
        <taxon>Bacillati</taxon>
        <taxon>Bacillota</taxon>
        <taxon>Bacilli</taxon>
        <taxon>Bacillales</taxon>
        <taxon>Listeriaceae</taxon>
        <taxon>Listeria</taxon>
    </lineage>
</organism>
<comment type="caution">
    <text evidence="2">The sequence shown here is derived from an EMBL/GenBank/DDBJ whole genome shotgun (WGS) entry which is preliminary data.</text>
</comment>
<protein>
    <submittedName>
        <fullName evidence="2">Lipoprotein, putative</fullName>
    </submittedName>
</protein>
<dbReference type="PROSITE" id="PS51257">
    <property type="entry name" value="PROKAR_LIPOPROTEIN"/>
    <property type="match status" value="1"/>
</dbReference>
<proteinExistence type="predicted"/>